<keyword evidence="3" id="KW-1185">Reference proteome</keyword>
<evidence type="ECO:0000313" key="2">
    <source>
        <dbReference type="EMBL" id="GEB49880.1"/>
    </source>
</evidence>
<dbReference type="AlphaFoldDB" id="A0A4Y3R1A8"/>
<reference evidence="2 3" key="1">
    <citation type="submission" date="2019-06" db="EMBL/GenBank/DDBJ databases">
        <title>Whole genome shotgun sequence of Streptomyces cacaoi subsp. cacaoi NBRC 12748.</title>
        <authorList>
            <person name="Hosoyama A."/>
            <person name="Uohara A."/>
            <person name="Ohji S."/>
            <person name="Ichikawa N."/>
        </authorList>
    </citation>
    <scope>NUCLEOTIDE SEQUENCE [LARGE SCALE GENOMIC DNA]</scope>
    <source>
        <strain evidence="2 3">NBRC 12748</strain>
    </source>
</reference>
<protein>
    <submittedName>
        <fullName evidence="2">Uncharacterized protein</fullName>
    </submittedName>
</protein>
<proteinExistence type="predicted"/>
<dbReference type="Proteomes" id="UP000319210">
    <property type="component" value="Unassembled WGS sequence"/>
</dbReference>
<feature type="transmembrane region" description="Helical" evidence="1">
    <location>
        <begin position="61"/>
        <end position="82"/>
    </location>
</feature>
<sequence length="149" mass="15996">MTAHRPRPAPVPEEVLGRPRNRAALHRTALLTGGYLLLSALTLAAVVVLRDDSALVDDAVWVRSCAVLLSALVTFVCARRAARGSRPAFRRLRILSTAMTVAIVVILAVPGSFPLWMKLDQAACGLLLAGVVLAVNGRHLRTVFATDRP</sequence>
<accession>A0A4Y3R1A8</accession>
<dbReference type="EMBL" id="BJMM01000009">
    <property type="protein sequence ID" value="GEB49880.1"/>
    <property type="molecule type" value="Genomic_DNA"/>
</dbReference>
<keyword evidence="1" id="KW-0812">Transmembrane</keyword>
<dbReference type="RefSeq" id="WP_030884715.1">
    <property type="nucleotide sequence ID" value="NZ_BJMM01000009.1"/>
</dbReference>
<name>A0A4Y3R1A8_STRCI</name>
<organism evidence="2 3">
    <name type="scientific">Streptomyces cacaoi</name>
    <dbReference type="NCBI Taxonomy" id="1898"/>
    <lineage>
        <taxon>Bacteria</taxon>
        <taxon>Bacillati</taxon>
        <taxon>Actinomycetota</taxon>
        <taxon>Actinomycetes</taxon>
        <taxon>Kitasatosporales</taxon>
        <taxon>Streptomycetaceae</taxon>
        <taxon>Streptomyces</taxon>
    </lineage>
</organism>
<feature type="transmembrane region" description="Helical" evidence="1">
    <location>
        <begin position="94"/>
        <end position="113"/>
    </location>
</feature>
<evidence type="ECO:0000256" key="1">
    <source>
        <dbReference type="SAM" id="Phobius"/>
    </source>
</evidence>
<comment type="caution">
    <text evidence="2">The sequence shown here is derived from an EMBL/GenBank/DDBJ whole genome shotgun (WGS) entry which is preliminary data.</text>
</comment>
<feature type="transmembrane region" description="Helical" evidence="1">
    <location>
        <begin position="28"/>
        <end position="49"/>
    </location>
</feature>
<keyword evidence="1" id="KW-0472">Membrane</keyword>
<gene>
    <name evidence="2" type="ORF">SCA03_24310</name>
</gene>
<keyword evidence="1" id="KW-1133">Transmembrane helix</keyword>
<evidence type="ECO:0000313" key="3">
    <source>
        <dbReference type="Proteomes" id="UP000319210"/>
    </source>
</evidence>
<feature type="transmembrane region" description="Helical" evidence="1">
    <location>
        <begin position="119"/>
        <end position="136"/>
    </location>
</feature>